<dbReference type="Proteomes" id="UP000827376">
    <property type="component" value="Segment"/>
</dbReference>
<keyword evidence="2" id="KW-1133">Transmembrane helix</keyword>
<evidence type="ECO:0000256" key="2">
    <source>
        <dbReference type="SAM" id="Phobius"/>
    </source>
</evidence>
<keyword evidence="2" id="KW-0472">Membrane</keyword>
<reference evidence="3 4" key="1">
    <citation type="submission" date="2021-05" db="EMBL/GenBank/DDBJ databases">
        <title>Diversity, taxonomy and evolution of archaeal viruses of the class Caudoviricetes.</title>
        <authorList>
            <person name="Liu Y."/>
            <person name="Demina T.A."/>
            <person name="Roux S."/>
            <person name="Aiewsakun P."/>
            <person name="Kazlauskas D."/>
            <person name="Simmonds P."/>
            <person name="Prangishvili D."/>
            <person name="Oksanen H.M."/>
            <person name="Krupovic M."/>
        </authorList>
    </citation>
    <scope>NUCLEOTIDE SEQUENCE [LARGE SCALE GENOMIC DNA]</scope>
    <source>
        <strain evidence="3">HJTV-2/27</strain>
    </source>
</reference>
<keyword evidence="2" id="KW-0812">Transmembrane</keyword>
<feature type="transmembrane region" description="Helical" evidence="2">
    <location>
        <begin position="34"/>
        <end position="53"/>
    </location>
</feature>
<dbReference type="EMBL" id="MZ334513">
    <property type="protein sequence ID" value="UBF21760.1"/>
    <property type="molecule type" value="Genomic_DNA"/>
</dbReference>
<feature type="region of interest" description="Disordered" evidence="1">
    <location>
        <begin position="194"/>
        <end position="246"/>
    </location>
</feature>
<evidence type="ECO:0000313" key="4">
    <source>
        <dbReference type="Proteomes" id="UP000827376"/>
    </source>
</evidence>
<keyword evidence="4" id="KW-1185">Reference proteome</keyword>
<organism evidence="3 4">
    <name type="scientific">Haloarcula virus HJTV-2</name>
    <dbReference type="NCBI Taxonomy" id="2877986"/>
    <lineage>
        <taxon>Viruses</taxon>
        <taxon>Duplodnaviria</taxon>
        <taxon>Heunggongvirae</taxon>
        <taxon>Uroviricota</taxon>
        <taxon>Caudoviricetes</taxon>
        <taxon>Thumleimavirales</taxon>
        <taxon>Hafunaviridae</taxon>
        <taxon>Haloferacalesvirus</taxon>
        <taxon>Haloferacalesvirus thailandense</taxon>
        <taxon>Haloferacalesvirus HJTV2</taxon>
    </lineage>
</organism>
<protein>
    <submittedName>
        <fullName evidence="3">Uncharacterized protein</fullName>
    </submittedName>
</protein>
<feature type="region of interest" description="Disordered" evidence="1">
    <location>
        <begin position="104"/>
        <end position="170"/>
    </location>
</feature>
<evidence type="ECO:0000313" key="3">
    <source>
        <dbReference type="EMBL" id="UBF21760.1"/>
    </source>
</evidence>
<evidence type="ECO:0000256" key="1">
    <source>
        <dbReference type="SAM" id="MobiDB-lite"/>
    </source>
</evidence>
<proteinExistence type="predicted"/>
<accession>A0AAE9BWT7</accession>
<sequence length="246" mass="26720">MLIRCVSDYVGVCRGIILPVFYRIEACTLRACHFQIFILYILLLYISLCFMIYSRLVSHLSVRLGACTLRVRRINRTARFILHNLYILTPIWVECRLTKAAPAPLGAGRDSSPRSDGPTVARTVGTFPAPRSGEPSGVRTLSVRPSGGPPVARTQKDGPPPGAGTKTGNPLNAGYVAKCVSLRGFPSTLPPYDGTTTTFPPNGRGRVSRPVGRFGRNGPGRGTTDGRNHGPKRNPIRNVGPTHTCW</sequence>
<gene>
    <name evidence="3" type="ORF">HJTV-2_gp140</name>
</gene>
<name>A0AAE9BWT7_9CAUD</name>